<dbReference type="STRING" id="457570.Nther_2504"/>
<dbReference type="KEGG" id="nth:Nther_2504"/>
<dbReference type="Proteomes" id="UP000001683">
    <property type="component" value="Chromosome"/>
</dbReference>
<dbReference type="eggNOG" id="COG2856">
    <property type="taxonomic scope" value="Bacteria"/>
</dbReference>
<dbReference type="EMBL" id="CP001034">
    <property type="protein sequence ID" value="ACB86067.1"/>
    <property type="molecule type" value="Genomic_DNA"/>
</dbReference>
<dbReference type="Gene3D" id="1.10.10.2910">
    <property type="match status" value="1"/>
</dbReference>
<dbReference type="HOGENOM" id="CLU_088575_0_0_9"/>
<evidence type="ECO:0000259" key="1">
    <source>
        <dbReference type="Pfam" id="PF06114"/>
    </source>
</evidence>
<dbReference type="Pfam" id="PF06114">
    <property type="entry name" value="Peptidase_M78"/>
    <property type="match status" value="1"/>
</dbReference>
<keyword evidence="3" id="KW-1185">Reference proteome</keyword>
<reference evidence="2 3" key="2">
    <citation type="journal article" date="2011" name="J. Bacteriol.">
        <title>Complete genome sequence of the anaerobic, halophilic alkalithermophile Natranaerobius thermophilus JW/NM-WN-LF.</title>
        <authorList>
            <person name="Zhao B."/>
            <person name="Mesbah N.M."/>
            <person name="Dalin E."/>
            <person name="Goodwin L."/>
            <person name="Nolan M."/>
            <person name="Pitluck S."/>
            <person name="Chertkov O."/>
            <person name="Brettin T.S."/>
            <person name="Han J."/>
            <person name="Larimer F.W."/>
            <person name="Land M.L."/>
            <person name="Hauser L."/>
            <person name="Kyrpides N."/>
            <person name="Wiegel J."/>
        </authorList>
    </citation>
    <scope>NUCLEOTIDE SEQUENCE [LARGE SCALE GENOMIC DNA]</scope>
    <source>
        <strain evidence="3">ATCC BAA-1301 / DSM 18059 / JW/NM-WN-LF</strain>
    </source>
</reference>
<dbReference type="InterPro" id="IPR010359">
    <property type="entry name" value="IrrE_HExxH"/>
</dbReference>
<accession>B2A1C9</accession>
<reference evidence="2 3" key="1">
    <citation type="submission" date="2008-04" db="EMBL/GenBank/DDBJ databases">
        <title>Complete sequence of chromosome of Natranaerobius thermophilus JW/NM-WN-LF.</title>
        <authorList>
            <consortium name="US DOE Joint Genome Institute"/>
            <person name="Copeland A."/>
            <person name="Lucas S."/>
            <person name="Lapidus A."/>
            <person name="Glavina del Rio T."/>
            <person name="Dalin E."/>
            <person name="Tice H."/>
            <person name="Bruce D."/>
            <person name="Goodwin L."/>
            <person name="Pitluck S."/>
            <person name="Chertkov O."/>
            <person name="Brettin T."/>
            <person name="Detter J.C."/>
            <person name="Han C."/>
            <person name="Kuske C.R."/>
            <person name="Schmutz J."/>
            <person name="Larimer F."/>
            <person name="Land M."/>
            <person name="Hauser L."/>
            <person name="Kyrpides N."/>
            <person name="Lykidis A."/>
            <person name="Mesbah N.M."/>
            <person name="Wiegel J."/>
        </authorList>
    </citation>
    <scope>NUCLEOTIDE SEQUENCE [LARGE SCALE GENOMIC DNA]</scope>
    <source>
        <strain evidence="3">ATCC BAA-1301 / DSM 18059 / JW/NM-WN-LF</strain>
    </source>
</reference>
<proteinExistence type="predicted"/>
<dbReference type="OrthoDB" id="9816277at2"/>
<gene>
    <name evidence="2" type="ordered locus">Nther_2504</name>
</gene>
<dbReference type="RefSeq" id="WP_012448911.1">
    <property type="nucleotide sequence ID" value="NC_010718.1"/>
</dbReference>
<evidence type="ECO:0000313" key="2">
    <source>
        <dbReference type="EMBL" id="ACB86067.1"/>
    </source>
</evidence>
<protein>
    <recommendedName>
        <fullName evidence="1">IrrE N-terminal-like domain-containing protein</fullName>
    </recommendedName>
</protein>
<evidence type="ECO:0000313" key="3">
    <source>
        <dbReference type="Proteomes" id="UP000001683"/>
    </source>
</evidence>
<dbReference type="InParanoid" id="B2A1C9"/>
<dbReference type="PANTHER" id="PTHR43236:SF1">
    <property type="entry name" value="BLL7220 PROTEIN"/>
    <property type="match status" value="1"/>
</dbReference>
<dbReference type="PANTHER" id="PTHR43236">
    <property type="entry name" value="ANTITOXIN HIGA1"/>
    <property type="match status" value="1"/>
</dbReference>
<dbReference type="AlphaFoldDB" id="B2A1C9"/>
<organism evidence="2 3">
    <name type="scientific">Natranaerobius thermophilus (strain ATCC BAA-1301 / DSM 18059 / JW/NM-WN-LF)</name>
    <dbReference type="NCBI Taxonomy" id="457570"/>
    <lineage>
        <taxon>Bacteria</taxon>
        <taxon>Bacillati</taxon>
        <taxon>Bacillota</taxon>
        <taxon>Clostridia</taxon>
        <taxon>Natranaerobiales</taxon>
        <taxon>Natranaerobiaceae</taxon>
        <taxon>Natranaerobius</taxon>
    </lineage>
</organism>
<sequence length="272" mass="31464">MDKSRRLEIEKLVDNVRNESNVTDYGFENIFDALEKLGVKVIRYPIGKYALLGFSLVKDTDKIIFTNSSSILSREIFTAAHELGHQKLHLSEHGITMIKDNDLEERYESETEANYFAACLLMPDDKVNKFMKLVLNDKPPHLWTGWDIARIQTTFNVSYDMVLYRLKFLGILNESLLNKLYSEKAEKTATRLLTAISGNSDLCKAAEKIKIPDEFLEWVITNYHNKLISEESARKALSYVKVNLDDLVFVDEQEQLQEKEKEELDDLIGRME</sequence>
<feature type="domain" description="IrrE N-terminal-like" evidence="1">
    <location>
        <begin position="35"/>
        <end position="167"/>
    </location>
</feature>
<dbReference type="InterPro" id="IPR052345">
    <property type="entry name" value="Rad_response_metalloprotease"/>
</dbReference>
<name>B2A1C9_NATTJ</name>